<evidence type="ECO:0000259" key="6">
    <source>
        <dbReference type="PROSITE" id="PS51352"/>
    </source>
</evidence>
<evidence type="ECO:0000256" key="2">
    <source>
        <dbReference type="ARBA" id="ARBA00022748"/>
    </source>
</evidence>
<sequence length="209" mass="24042">MLSYHLERGEFMYKQKKIIFFTLLLLLIMIAILYLNSQNQRQGTEGTKVMNFLSNIERTSNSDFLFTTLKNKKIEIDVEDKIFNIKGMEDKTIFLKVFGWDCKFCKQEIPELVQLKNELGEAFEVIAIEAQNSSTEENLKQMKAHNINYPIVSGIAQEKFYAYLQEKYAWTGIIPLTIVIGKGGKVLAFELGAKSYSLAELMKAALERN</sequence>
<evidence type="ECO:0000256" key="5">
    <source>
        <dbReference type="SAM" id="Phobius"/>
    </source>
</evidence>
<organism evidence="7">
    <name type="scientific">uncultured Sulfurovum sp</name>
    <dbReference type="NCBI Taxonomy" id="269237"/>
    <lineage>
        <taxon>Bacteria</taxon>
        <taxon>Pseudomonadati</taxon>
        <taxon>Campylobacterota</taxon>
        <taxon>Epsilonproteobacteria</taxon>
        <taxon>Campylobacterales</taxon>
        <taxon>Sulfurovaceae</taxon>
        <taxon>Sulfurovum</taxon>
        <taxon>environmental samples</taxon>
    </lineage>
</organism>
<keyword evidence="5" id="KW-1133">Transmembrane helix</keyword>
<keyword evidence="3" id="KW-1015">Disulfide bond</keyword>
<evidence type="ECO:0000256" key="1">
    <source>
        <dbReference type="ARBA" id="ARBA00004196"/>
    </source>
</evidence>
<keyword evidence="4" id="KW-0676">Redox-active center</keyword>
<reference evidence="7" key="1">
    <citation type="submission" date="2020-01" db="EMBL/GenBank/DDBJ databases">
        <authorList>
            <person name="Meier V. D."/>
            <person name="Meier V D."/>
        </authorList>
    </citation>
    <scope>NUCLEOTIDE SEQUENCE</scope>
    <source>
        <strain evidence="7">HLG_WM_MAG_04</strain>
    </source>
</reference>
<dbReference type="SUPFAM" id="SSF52833">
    <property type="entry name" value="Thioredoxin-like"/>
    <property type="match status" value="1"/>
</dbReference>
<keyword evidence="2" id="KW-0201">Cytochrome c-type biogenesis</keyword>
<evidence type="ECO:0000313" key="7">
    <source>
        <dbReference type="EMBL" id="CAA6808211.1"/>
    </source>
</evidence>
<dbReference type="PANTHER" id="PTHR42852">
    <property type="entry name" value="THIOL:DISULFIDE INTERCHANGE PROTEIN DSBE"/>
    <property type="match status" value="1"/>
</dbReference>
<gene>
    <name evidence="7" type="ORF">HELGO_WM3838</name>
</gene>
<evidence type="ECO:0000256" key="4">
    <source>
        <dbReference type="ARBA" id="ARBA00023284"/>
    </source>
</evidence>
<protein>
    <recommendedName>
        <fullName evidence="6">Thioredoxin domain-containing protein</fullName>
    </recommendedName>
</protein>
<dbReference type="PROSITE" id="PS51352">
    <property type="entry name" value="THIOREDOXIN_2"/>
    <property type="match status" value="1"/>
</dbReference>
<dbReference type="GO" id="GO:0017004">
    <property type="term" value="P:cytochrome complex assembly"/>
    <property type="evidence" value="ECO:0007669"/>
    <property type="project" value="UniProtKB-KW"/>
</dbReference>
<keyword evidence="5" id="KW-0472">Membrane</keyword>
<dbReference type="Pfam" id="PF00578">
    <property type="entry name" value="AhpC-TSA"/>
    <property type="match status" value="1"/>
</dbReference>
<comment type="subcellular location">
    <subcellularLocation>
        <location evidence="1">Cell envelope</location>
    </subcellularLocation>
</comment>
<dbReference type="InterPro" id="IPR050553">
    <property type="entry name" value="Thioredoxin_ResA/DsbE_sf"/>
</dbReference>
<dbReference type="InterPro" id="IPR013766">
    <property type="entry name" value="Thioredoxin_domain"/>
</dbReference>
<name>A0A6S6SYZ5_9BACT</name>
<feature type="domain" description="Thioredoxin" evidence="6">
    <location>
        <begin position="55"/>
        <end position="209"/>
    </location>
</feature>
<dbReference type="CDD" id="cd02966">
    <property type="entry name" value="TlpA_like_family"/>
    <property type="match status" value="1"/>
</dbReference>
<proteinExistence type="predicted"/>
<dbReference type="GO" id="GO:0016209">
    <property type="term" value="F:antioxidant activity"/>
    <property type="evidence" value="ECO:0007669"/>
    <property type="project" value="InterPro"/>
</dbReference>
<dbReference type="PANTHER" id="PTHR42852:SF6">
    <property type="entry name" value="THIOL:DISULFIDE INTERCHANGE PROTEIN DSBE"/>
    <property type="match status" value="1"/>
</dbReference>
<dbReference type="GO" id="GO:0016491">
    <property type="term" value="F:oxidoreductase activity"/>
    <property type="evidence" value="ECO:0007669"/>
    <property type="project" value="InterPro"/>
</dbReference>
<dbReference type="AlphaFoldDB" id="A0A6S6SYZ5"/>
<keyword evidence="5" id="KW-0812">Transmembrane</keyword>
<evidence type="ECO:0000256" key="3">
    <source>
        <dbReference type="ARBA" id="ARBA00023157"/>
    </source>
</evidence>
<dbReference type="GO" id="GO:0030313">
    <property type="term" value="C:cell envelope"/>
    <property type="evidence" value="ECO:0007669"/>
    <property type="project" value="UniProtKB-SubCell"/>
</dbReference>
<dbReference type="InterPro" id="IPR036249">
    <property type="entry name" value="Thioredoxin-like_sf"/>
</dbReference>
<dbReference type="EMBL" id="CACVAX010000018">
    <property type="protein sequence ID" value="CAA6808211.1"/>
    <property type="molecule type" value="Genomic_DNA"/>
</dbReference>
<dbReference type="InterPro" id="IPR000866">
    <property type="entry name" value="AhpC/TSA"/>
</dbReference>
<feature type="transmembrane region" description="Helical" evidence="5">
    <location>
        <begin position="18"/>
        <end position="35"/>
    </location>
</feature>
<dbReference type="Gene3D" id="3.40.30.10">
    <property type="entry name" value="Glutaredoxin"/>
    <property type="match status" value="1"/>
</dbReference>
<accession>A0A6S6SYZ5</accession>